<evidence type="ECO:0000256" key="1">
    <source>
        <dbReference type="SAM" id="MobiDB-lite"/>
    </source>
</evidence>
<feature type="region of interest" description="Disordered" evidence="1">
    <location>
        <begin position="1"/>
        <end position="22"/>
    </location>
</feature>
<dbReference type="EMBL" id="MCIF01000002">
    <property type="protein sequence ID" value="RAQ97606.1"/>
    <property type="molecule type" value="Genomic_DNA"/>
</dbReference>
<dbReference type="RefSeq" id="WP_112432121.1">
    <property type="nucleotide sequence ID" value="NZ_MCIF01000002.1"/>
</dbReference>
<evidence type="ECO:0000313" key="3">
    <source>
        <dbReference type="Proteomes" id="UP000248706"/>
    </source>
</evidence>
<proteinExistence type="predicted"/>
<evidence type="ECO:0000313" key="2">
    <source>
        <dbReference type="EMBL" id="RAQ97606.1"/>
    </source>
</evidence>
<keyword evidence="3" id="KW-1185">Reference proteome</keyword>
<sequence length="107" mass="11649">MESDCPPRAPHDGPEPQAERVTSLLQQLAAEYEAARRSLARASCDYSRRALVEAHLRAVTAWQAELSQMLGEALALALVKARLEEVDRRLAAEEGDNAVAPGEEPSL</sequence>
<gene>
    <name evidence="2" type="ORF">A4R35_18860</name>
</gene>
<reference evidence="2 3" key="1">
    <citation type="submission" date="2016-08" db="EMBL/GenBank/DDBJ databases">
        <title>Analysis of Carbohydrate Active Enzymes in Thermogemmatispora T81 Reveals Carbohydrate Degradation Ability.</title>
        <authorList>
            <person name="Tomazini A."/>
            <person name="Lal S."/>
            <person name="Stott M."/>
            <person name="Henrissat B."/>
            <person name="Polikarpov I."/>
            <person name="Sparling R."/>
            <person name="Levin D.B."/>
        </authorList>
    </citation>
    <scope>NUCLEOTIDE SEQUENCE [LARGE SCALE GENOMIC DNA]</scope>
    <source>
        <strain evidence="2 3">T81</strain>
    </source>
</reference>
<dbReference type="OrthoDB" id="9886963at2"/>
<accession>A0A328VIS4</accession>
<dbReference type="Proteomes" id="UP000248706">
    <property type="component" value="Unassembled WGS sequence"/>
</dbReference>
<feature type="compositionally biased region" description="Basic and acidic residues" evidence="1">
    <location>
        <begin position="9"/>
        <end position="18"/>
    </location>
</feature>
<protein>
    <submittedName>
        <fullName evidence="2">Uncharacterized protein</fullName>
    </submittedName>
</protein>
<comment type="caution">
    <text evidence="2">The sequence shown here is derived from an EMBL/GenBank/DDBJ whole genome shotgun (WGS) entry which is preliminary data.</text>
</comment>
<name>A0A328VIS4_9CHLR</name>
<dbReference type="AlphaFoldDB" id="A0A328VIS4"/>
<organism evidence="2 3">
    <name type="scientific">Thermogemmatispora tikiterensis</name>
    <dbReference type="NCBI Taxonomy" id="1825093"/>
    <lineage>
        <taxon>Bacteria</taxon>
        <taxon>Bacillati</taxon>
        <taxon>Chloroflexota</taxon>
        <taxon>Ktedonobacteria</taxon>
        <taxon>Thermogemmatisporales</taxon>
        <taxon>Thermogemmatisporaceae</taxon>
        <taxon>Thermogemmatispora</taxon>
    </lineage>
</organism>